<dbReference type="EMBL" id="PP429227">
    <property type="protein sequence ID" value="XCI77614.1"/>
    <property type="molecule type" value="Genomic_DNA"/>
</dbReference>
<proteinExistence type="predicted"/>
<reference evidence="1" key="1">
    <citation type="submission" date="2024-03" db="EMBL/GenBank/DDBJ databases">
        <authorList>
            <person name="Chantapakul B."/>
            <person name="Wang S."/>
        </authorList>
    </citation>
    <scope>NUCLEOTIDE SEQUENCE</scope>
</reference>
<sequence>MKVLHINLITLELPTALLAIGGGLENIETAGMVKELRETDGDGITATIDRTTVIFLFTKFAENEMNKDGAAAVTQVIGKEVMVLADGVKADWPQDLKVANLECLAKQTDGLIPVAAETVVLEETVVHLVSLAAEVKMEPGEKAETVTEVVLLNNLQVMVEQQDFRSGQILHMFTPDRELYSVPDTRLKGEEYASTYCWTFDAFSNRQRIQERSKTCPIIEFLWSESFSTNVRPNQMV</sequence>
<gene>
    <name evidence="1" type="ORF">VGRTQORK_CDS0001</name>
</gene>
<evidence type="ECO:0000313" key="1">
    <source>
        <dbReference type="EMBL" id="XCI77614.1"/>
    </source>
</evidence>
<name>A0AAU8HY76_9CAUD</name>
<organism evidence="1">
    <name type="scientific">Rhizobium phage IG49</name>
    <dbReference type="NCBI Taxonomy" id="3129228"/>
    <lineage>
        <taxon>Viruses</taxon>
        <taxon>Duplodnaviria</taxon>
        <taxon>Heunggongvirae</taxon>
        <taxon>Uroviricota</taxon>
        <taxon>Caudoviricetes</taxon>
    </lineage>
</organism>
<protein>
    <submittedName>
        <fullName evidence="1">Uncharacterized protein</fullName>
    </submittedName>
</protein>
<accession>A0AAU8HY76</accession>